<dbReference type="InterPro" id="IPR050834">
    <property type="entry name" value="Glycosyltransf_2"/>
</dbReference>
<dbReference type="OrthoDB" id="5291101at2"/>
<proteinExistence type="inferred from homology"/>
<comment type="caution">
    <text evidence="5">The sequence shown here is derived from an EMBL/GenBank/DDBJ whole genome shotgun (WGS) entry which is preliminary data.</text>
</comment>
<dbReference type="InterPro" id="IPR001173">
    <property type="entry name" value="Glyco_trans_2-like"/>
</dbReference>
<dbReference type="Pfam" id="PF00535">
    <property type="entry name" value="Glycos_transf_2"/>
    <property type="match status" value="1"/>
</dbReference>
<accession>A0A5N3PDC9</accession>
<dbReference type="EMBL" id="VCMV01000013">
    <property type="protein sequence ID" value="KAB0267736.1"/>
    <property type="molecule type" value="Genomic_DNA"/>
</dbReference>
<evidence type="ECO:0000313" key="6">
    <source>
        <dbReference type="Proteomes" id="UP000325684"/>
    </source>
</evidence>
<dbReference type="Proteomes" id="UP000325684">
    <property type="component" value="Unassembled WGS sequence"/>
</dbReference>
<dbReference type="SUPFAM" id="SSF53448">
    <property type="entry name" value="Nucleotide-diphospho-sugar transferases"/>
    <property type="match status" value="1"/>
</dbReference>
<name>A0A5N3PDC9_9HYPH</name>
<keyword evidence="3 5" id="KW-0808">Transferase</keyword>
<evidence type="ECO:0000259" key="4">
    <source>
        <dbReference type="Pfam" id="PF00535"/>
    </source>
</evidence>
<organism evidence="5 6">
    <name type="scientific">Microvirga brassicacearum</name>
    <dbReference type="NCBI Taxonomy" id="2580413"/>
    <lineage>
        <taxon>Bacteria</taxon>
        <taxon>Pseudomonadati</taxon>
        <taxon>Pseudomonadota</taxon>
        <taxon>Alphaproteobacteria</taxon>
        <taxon>Hyphomicrobiales</taxon>
        <taxon>Methylobacteriaceae</taxon>
        <taxon>Microvirga</taxon>
    </lineage>
</organism>
<dbReference type="AlphaFoldDB" id="A0A5N3PDC9"/>
<evidence type="ECO:0000313" key="5">
    <source>
        <dbReference type="EMBL" id="KAB0267736.1"/>
    </source>
</evidence>
<reference evidence="5 6" key="1">
    <citation type="journal article" date="2019" name="Microorganisms">
        <title>Genome Insights into the Novel Species Microvirga brassicacearum, a Rapeseed Endophyte with Biotechnological Potential.</title>
        <authorList>
            <person name="Jimenez-Gomez A."/>
            <person name="Saati-Santamaria Z."/>
            <person name="Igual J.M."/>
            <person name="Rivas R."/>
            <person name="Mateos P.F."/>
            <person name="Garcia-Fraile P."/>
        </authorList>
    </citation>
    <scope>NUCLEOTIDE SEQUENCE [LARGE SCALE GENOMIC DNA]</scope>
    <source>
        <strain evidence="5 6">CDVBN77</strain>
    </source>
</reference>
<sequence>MNGPRGLADDRSARACTGRPQVSVLMSTYKFESAANLATSLESIEAQSILPDQLVLVVDGPIGMDQECVIADFIERAIIPMTLVRQSTNRGLAEAMNAGLCHCTGDFIMRMDSDDICDNDRLEKQLSYSQNHPDIDVIGTWSEEFFEDGAPPKIKVSPTDHEAIIQALHWRNILHHPTLLIRTSALRRVAGYRAKYGFLEDYDLFVRLALSGARFHVIPKVLTRIRSGIDQRSRRGGLRYLVNDVRFRMECLRTGFLTRGEFLATTLMYSVFRLVSGGFRRRLYALART</sequence>
<evidence type="ECO:0000256" key="3">
    <source>
        <dbReference type="ARBA" id="ARBA00022679"/>
    </source>
</evidence>
<dbReference type="RefSeq" id="WP_150944086.1">
    <property type="nucleotide sequence ID" value="NZ_VCMV01000013.1"/>
</dbReference>
<dbReference type="InterPro" id="IPR029044">
    <property type="entry name" value="Nucleotide-diphossugar_trans"/>
</dbReference>
<evidence type="ECO:0000256" key="1">
    <source>
        <dbReference type="ARBA" id="ARBA00006739"/>
    </source>
</evidence>
<dbReference type="Gene3D" id="3.90.550.10">
    <property type="entry name" value="Spore Coat Polysaccharide Biosynthesis Protein SpsA, Chain A"/>
    <property type="match status" value="1"/>
</dbReference>
<dbReference type="PANTHER" id="PTHR43685:SF5">
    <property type="entry name" value="GLYCOSYLTRANSFERASE EPSE-RELATED"/>
    <property type="match status" value="1"/>
</dbReference>
<dbReference type="PANTHER" id="PTHR43685">
    <property type="entry name" value="GLYCOSYLTRANSFERASE"/>
    <property type="match status" value="1"/>
</dbReference>
<comment type="similarity">
    <text evidence="1">Belongs to the glycosyltransferase 2 family.</text>
</comment>
<feature type="domain" description="Glycosyltransferase 2-like" evidence="4">
    <location>
        <begin position="23"/>
        <end position="174"/>
    </location>
</feature>
<gene>
    <name evidence="5" type="ORF">FEZ63_10695</name>
</gene>
<dbReference type="GO" id="GO:0016757">
    <property type="term" value="F:glycosyltransferase activity"/>
    <property type="evidence" value="ECO:0007669"/>
    <property type="project" value="UniProtKB-KW"/>
</dbReference>
<keyword evidence="2" id="KW-0328">Glycosyltransferase</keyword>
<keyword evidence="6" id="KW-1185">Reference proteome</keyword>
<protein>
    <submittedName>
        <fullName evidence="5">Glycosyltransferase</fullName>
    </submittedName>
</protein>
<evidence type="ECO:0000256" key="2">
    <source>
        <dbReference type="ARBA" id="ARBA00022676"/>
    </source>
</evidence>